<evidence type="ECO:0000313" key="3">
    <source>
        <dbReference type="Proteomes" id="UP001220022"/>
    </source>
</evidence>
<keyword evidence="3" id="KW-1185">Reference proteome</keyword>
<dbReference type="EMBL" id="JARHTQ010000008">
    <property type="protein sequence ID" value="MDF2256910.1"/>
    <property type="molecule type" value="Genomic_DNA"/>
</dbReference>
<accession>A0ABT5YZE3</accession>
<keyword evidence="1" id="KW-0472">Membrane</keyword>
<gene>
    <name evidence="2" type="ORF">P2L57_14625</name>
</gene>
<dbReference type="PANTHER" id="PTHR37305:SF1">
    <property type="entry name" value="MEMBRANE PROTEIN"/>
    <property type="match status" value="1"/>
</dbReference>
<feature type="transmembrane region" description="Helical" evidence="1">
    <location>
        <begin position="175"/>
        <end position="197"/>
    </location>
</feature>
<dbReference type="PANTHER" id="PTHR37305">
    <property type="entry name" value="INTEGRAL MEMBRANE PROTEIN-RELATED"/>
    <property type="match status" value="1"/>
</dbReference>
<feature type="transmembrane region" description="Helical" evidence="1">
    <location>
        <begin position="255"/>
        <end position="277"/>
    </location>
</feature>
<dbReference type="RefSeq" id="WP_275813978.1">
    <property type="nucleotide sequence ID" value="NZ_BAAANM010000003.1"/>
</dbReference>
<name>A0ABT5YZE3_9ACTN</name>
<dbReference type="Pfam" id="PF12730">
    <property type="entry name" value="ABC2_membrane_4"/>
    <property type="match status" value="1"/>
</dbReference>
<proteinExistence type="predicted"/>
<evidence type="ECO:0000313" key="2">
    <source>
        <dbReference type="EMBL" id="MDF2256910.1"/>
    </source>
</evidence>
<keyword evidence="1" id="KW-1133">Transmembrane helix</keyword>
<feature type="transmembrane region" description="Helical" evidence="1">
    <location>
        <begin position="33"/>
        <end position="53"/>
    </location>
</feature>
<feature type="transmembrane region" description="Helical" evidence="1">
    <location>
        <begin position="204"/>
        <end position="224"/>
    </location>
</feature>
<reference evidence="2 3" key="1">
    <citation type="submission" date="2023-03" db="EMBL/GenBank/DDBJ databases">
        <title>Draft genome sequence of type strain Streptomyces ferralitis JCM 14344.</title>
        <authorList>
            <person name="Klaysubun C."/>
            <person name="Duangmal K."/>
        </authorList>
    </citation>
    <scope>NUCLEOTIDE SEQUENCE [LARGE SCALE GENOMIC DNA]</scope>
    <source>
        <strain evidence="2 3">JCM 14344</strain>
    </source>
</reference>
<evidence type="ECO:0000256" key="1">
    <source>
        <dbReference type="SAM" id="Phobius"/>
    </source>
</evidence>
<dbReference type="Proteomes" id="UP001220022">
    <property type="component" value="Unassembled WGS sequence"/>
</dbReference>
<protein>
    <submittedName>
        <fullName evidence="2">ABC transporter permease</fullName>
    </submittedName>
</protein>
<sequence length="285" mass="30127">MTAVALDEPAVTRPRGGVRTVYLWELEKLTAQWRIRAVAAVCLLAPFAFVLALKTQDTVPSDTLFGRWVHDTGYAIPGVVLGFAGQWAFPLLTCVVAGDIFAAEDHHGTWQTILIRSRTRGQIFTGKVLAAATFTVVVVALAGAGSIAAGVLLVGHQPLVALDGSLVSSGRAAELAALSWLCVLPPALGFTALGVLFSIATRHSAAGVMGPVLVGLLMQLYAYVDALDVIRHALLTTPFDAWHGLMSATPYYGPLVEGCVVSAVYAVVCLAAGYVLLRRRDFTKG</sequence>
<comment type="caution">
    <text evidence="2">The sequence shown here is derived from an EMBL/GenBank/DDBJ whole genome shotgun (WGS) entry which is preliminary data.</text>
</comment>
<feature type="transmembrane region" description="Helical" evidence="1">
    <location>
        <begin position="128"/>
        <end position="155"/>
    </location>
</feature>
<keyword evidence="1" id="KW-0812">Transmembrane</keyword>
<organism evidence="2 3">
    <name type="scientific">Streptantibioticus ferralitis</name>
    <dbReference type="NCBI Taxonomy" id="236510"/>
    <lineage>
        <taxon>Bacteria</taxon>
        <taxon>Bacillati</taxon>
        <taxon>Actinomycetota</taxon>
        <taxon>Actinomycetes</taxon>
        <taxon>Kitasatosporales</taxon>
        <taxon>Streptomycetaceae</taxon>
        <taxon>Streptantibioticus</taxon>
    </lineage>
</organism>